<protein>
    <submittedName>
        <fullName evidence="8">GMC family oxidoreductase N-terminal domain-containing protein</fullName>
    </submittedName>
</protein>
<evidence type="ECO:0000313" key="9">
    <source>
        <dbReference type="Proteomes" id="UP001500665"/>
    </source>
</evidence>
<feature type="domain" description="Glucose-methanol-choline oxidoreductase N-terminal" evidence="6">
    <location>
        <begin position="79"/>
        <end position="102"/>
    </location>
</feature>
<evidence type="ECO:0000313" key="8">
    <source>
        <dbReference type="EMBL" id="GAA0963805.1"/>
    </source>
</evidence>
<name>A0ABP4CCP5_9ACTN</name>
<dbReference type="InterPro" id="IPR036188">
    <property type="entry name" value="FAD/NAD-bd_sf"/>
</dbReference>
<dbReference type="Gene3D" id="3.30.560.10">
    <property type="entry name" value="Glucose Oxidase, domain 3"/>
    <property type="match status" value="1"/>
</dbReference>
<dbReference type="InterPro" id="IPR007867">
    <property type="entry name" value="GMC_OxRtase_C"/>
</dbReference>
<keyword evidence="3 5" id="KW-0285">Flavoprotein</keyword>
<evidence type="ECO:0000256" key="5">
    <source>
        <dbReference type="RuleBase" id="RU003968"/>
    </source>
</evidence>
<dbReference type="PANTHER" id="PTHR11552">
    <property type="entry name" value="GLUCOSE-METHANOL-CHOLINE GMC OXIDOREDUCTASE"/>
    <property type="match status" value="1"/>
</dbReference>
<keyword evidence="4 5" id="KW-0274">FAD</keyword>
<sequence length="517" mass="56176">MQYDYVIVGAGSAGCVLAARLSEDPGVTVALIEAGGQDGRKEFQVPAAFPKLFRTEADWDFSTVGQEALAGRELYWPRGRVLGGSSSMNAMMWVRGTREDYDDWEVPGWSYDEVLPYFQKAERRVGSNAGGVYGTEGPLHIEELRDPNVTTKAFLRACDELGLHRLDELNGPSNEGYAQTPVTQKKGRRWSTYDAFLKPVLHRPNLTVVTDVQVSRVLIEDGRAVGVAHGNQEVRAVREVVLCAGAVGSPHLLMLSGVGDPAHLAEHGIGVVRPLPAVGQGLQDHLSICVFRRCPKKVTLSSAETTANLLKYLTLRKGPFTTNVGEAVAFLRSDPALPAPDLELVFAPVPFIRHGLDKAAAKDDGITIGVILLQPDSVGSLRLASADPADPPRIDAAYLTGESDLERLIHGIREAERLLDTEALRPYAAENYPPYPGADDETLLEKHVRENSETLYHPVGTCRMGVEESSVVDPELRVRGVRGLRVADASVMPRIIRGHTHAPAVMIAEKAADLLRG</sequence>
<evidence type="ECO:0000259" key="6">
    <source>
        <dbReference type="PROSITE" id="PS00623"/>
    </source>
</evidence>
<dbReference type="InterPro" id="IPR012132">
    <property type="entry name" value="GMC_OxRdtase"/>
</dbReference>
<dbReference type="PROSITE" id="PS00623">
    <property type="entry name" value="GMC_OXRED_1"/>
    <property type="match status" value="1"/>
</dbReference>
<dbReference type="Pfam" id="PF05199">
    <property type="entry name" value="GMC_oxred_C"/>
    <property type="match status" value="1"/>
</dbReference>
<keyword evidence="9" id="KW-1185">Reference proteome</keyword>
<evidence type="ECO:0000256" key="2">
    <source>
        <dbReference type="ARBA" id="ARBA00010790"/>
    </source>
</evidence>
<gene>
    <name evidence="8" type="ORF">GCM10009550_60190</name>
</gene>
<evidence type="ECO:0000256" key="1">
    <source>
        <dbReference type="ARBA" id="ARBA00001974"/>
    </source>
</evidence>
<comment type="caution">
    <text evidence="8">The sequence shown here is derived from an EMBL/GenBank/DDBJ whole genome shotgun (WGS) entry which is preliminary data.</text>
</comment>
<comment type="cofactor">
    <cofactor evidence="1">
        <name>FAD</name>
        <dbReference type="ChEBI" id="CHEBI:57692"/>
    </cofactor>
</comment>
<dbReference type="RefSeq" id="WP_344244417.1">
    <property type="nucleotide sequence ID" value="NZ_BAAAHH010000031.1"/>
</dbReference>
<dbReference type="PANTHER" id="PTHR11552:SF147">
    <property type="entry name" value="CHOLINE DEHYDROGENASE, MITOCHONDRIAL"/>
    <property type="match status" value="1"/>
</dbReference>
<evidence type="ECO:0000256" key="4">
    <source>
        <dbReference type="ARBA" id="ARBA00022827"/>
    </source>
</evidence>
<dbReference type="EMBL" id="BAAAHH010000031">
    <property type="protein sequence ID" value="GAA0963805.1"/>
    <property type="molecule type" value="Genomic_DNA"/>
</dbReference>
<dbReference type="InterPro" id="IPR000172">
    <property type="entry name" value="GMC_OxRdtase_N"/>
</dbReference>
<organism evidence="8 9">
    <name type="scientific">Actinocorallia libanotica</name>
    <dbReference type="NCBI Taxonomy" id="46162"/>
    <lineage>
        <taxon>Bacteria</taxon>
        <taxon>Bacillati</taxon>
        <taxon>Actinomycetota</taxon>
        <taxon>Actinomycetes</taxon>
        <taxon>Streptosporangiales</taxon>
        <taxon>Thermomonosporaceae</taxon>
        <taxon>Actinocorallia</taxon>
    </lineage>
</organism>
<accession>A0ABP4CCP5</accession>
<dbReference type="SUPFAM" id="SSF54373">
    <property type="entry name" value="FAD-linked reductases, C-terminal domain"/>
    <property type="match status" value="1"/>
</dbReference>
<dbReference type="Gene3D" id="3.50.50.60">
    <property type="entry name" value="FAD/NAD(P)-binding domain"/>
    <property type="match status" value="1"/>
</dbReference>
<dbReference type="PIRSF" id="PIRSF000137">
    <property type="entry name" value="Alcohol_oxidase"/>
    <property type="match status" value="1"/>
</dbReference>
<proteinExistence type="inferred from homology"/>
<comment type="similarity">
    <text evidence="2 5">Belongs to the GMC oxidoreductase family.</text>
</comment>
<dbReference type="Pfam" id="PF00732">
    <property type="entry name" value="GMC_oxred_N"/>
    <property type="match status" value="1"/>
</dbReference>
<dbReference type="Proteomes" id="UP001500665">
    <property type="component" value="Unassembled WGS sequence"/>
</dbReference>
<dbReference type="SUPFAM" id="SSF51905">
    <property type="entry name" value="FAD/NAD(P)-binding domain"/>
    <property type="match status" value="1"/>
</dbReference>
<evidence type="ECO:0000259" key="7">
    <source>
        <dbReference type="PROSITE" id="PS00624"/>
    </source>
</evidence>
<dbReference type="PROSITE" id="PS00624">
    <property type="entry name" value="GMC_OXRED_2"/>
    <property type="match status" value="1"/>
</dbReference>
<feature type="domain" description="Glucose-methanol-choline oxidoreductase N-terminal" evidence="7">
    <location>
        <begin position="245"/>
        <end position="259"/>
    </location>
</feature>
<reference evidence="9" key="1">
    <citation type="journal article" date="2019" name="Int. J. Syst. Evol. Microbiol.">
        <title>The Global Catalogue of Microorganisms (GCM) 10K type strain sequencing project: providing services to taxonomists for standard genome sequencing and annotation.</title>
        <authorList>
            <consortium name="The Broad Institute Genomics Platform"/>
            <consortium name="The Broad Institute Genome Sequencing Center for Infectious Disease"/>
            <person name="Wu L."/>
            <person name="Ma J."/>
        </authorList>
    </citation>
    <scope>NUCLEOTIDE SEQUENCE [LARGE SCALE GENOMIC DNA]</scope>
    <source>
        <strain evidence="9">JCM 10696</strain>
    </source>
</reference>
<evidence type="ECO:0000256" key="3">
    <source>
        <dbReference type="ARBA" id="ARBA00022630"/>
    </source>
</evidence>